<accession>A0A6S4PE97</accession>
<dbReference type="EMBL" id="AP013546">
    <property type="protein sequence ID" value="BAQ94378.1"/>
    <property type="molecule type" value="Genomic_DNA"/>
</dbReference>
<proteinExistence type="predicted"/>
<dbReference type="Proteomes" id="UP000504913">
    <property type="component" value="Segment"/>
</dbReference>
<dbReference type="GeneID" id="55412284"/>
<dbReference type="RefSeq" id="YP_009777634.1">
    <property type="nucleotide sequence ID" value="NC_047700.1"/>
</dbReference>
<protein>
    <submittedName>
        <fullName evidence="2">Uncharacterized protein</fullName>
    </submittedName>
</protein>
<organism evidence="2 3">
    <name type="scientific">uncultured phage_MedDCM-OCT-S37-C6</name>
    <dbReference type="NCBI Taxonomy" id="2740804"/>
    <lineage>
        <taxon>Viruses</taxon>
        <taxon>Duplodnaviria</taxon>
        <taxon>Heunggongvirae</taxon>
        <taxon>Uroviricota</taxon>
        <taxon>Caudoviricetes</taxon>
        <taxon>Autographivirales</taxon>
        <taxon>Oinezvirus</taxon>
        <taxon>Oinezvirus S37C6</taxon>
    </lineage>
</organism>
<reference evidence="2 3" key="1">
    <citation type="journal article" date="2013" name="PLoS Genet.">
        <title>Expanding the Marine Virosphere Using Metagenomics.</title>
        <authorList>
            <person name="Mizuno C.M."/>
            <person name="Rodriguez-Valera F."/>
            <person name="Kimes N.E."/>
            <person name="Ghai R."/>
        </authorList>
    </citation>
    <scope>NUCLEOTIDE SEQUENCE [LARGE SCALE GENOMIC DNA]</scope>
    <source>
        <strain evidence="2">UvMED-CGR-C79-MedDCM-OCT-S37-C6</strain>
    </source>
</reference>
<feature type="region of interest" description="Disordered" evidence="1">
    <location>
        <begin position="109"/>
        <end position="155"/>
    </location>
</feature>
<feature type="compositionally biased region" description="Basic and acidic residues" evidence="1">
    <location>
        <begin position="25"/>
        <end position="61"/>
    </location>
</feature>
<keyword evidence="3" id="KW-1185">Reference proteome</keyword>
<feature type="region of interest" description="Disordered" evidence="1">
    <location>
        <begin position="15"/>
        <end position="80"/>
    </location>
</feature>
<dbReference type="KEGG" id="vg:55412284"/>
<evidence type="ECO:0000313" key="2">
    <source>
        <dbReference type="EMBL" id="BAQ94378.1"/>
    </source>
</evidence>
<sequence length="155" mass="16501">MCAGPVKNVIDDVSGATAARRRAKKAQEAADKEAKRKQAELDALAAEREAAAADQNRRLQEMEDTAAQNRIAQEKQKAELERQHALRMDKLEKEGTAATATARSLQVLAMKKQNKAPTATQTKAVKGTRGAKTTNVGLRMGSSSRGSGSGANLSV</sequence>
<evidence type="ECO:0000256" key="1">
    <source>
        <dbReference type="SAM" id="MobiDB-lite"/>
    </source>
</evidence>
<evidence type="ECO:0000313" key="3">
    <source>
        <dbReference type="Proteomes" id="UP000504913"/>
    </source>
</evidence>
<name>A0A6S4PE97_9CAUD</name>